<dbReference type="Gene3D" id="3.90.1300.10">
    <property type="entry name" value="Amidase signature (AS) domain"/>
    <property type="match status" value="1"/>
</dbReference>
<keyword evidence="1" id="KW-0472">Membrane</keyword>
<dbReference type="PANTHER" id="PTHR43372">
    <property type="entry name" value="FATTY-ACID AMIDE HYDROLASE"/>
    <property type="match status" value="1"/>
</dbReference>
<dbReference type="GO" id="GO:0012505">
    <property type="term" value="C:endomembrane system"/>
    <property type="evidence" value="ECO:0007669"/>
    <property type="project" value="TreeGrafter"/>
</dbReference>
<gene>
    <name evidence="3" type="ORF">DICVIV_03247</name>
</gene>
<evidence type="ECO:0000313" key="3">
    <source>
        <dbReference type="EMBL" id="KJH50573.1"/>
    </source>
</evidence>
<evidence type="ECO:0000313" key="4">
    <source>
        <dbReference type="Proteomes" id="UP000053766"/>
    </source>
</evidence>
<proteinExistence type="predicted"/>
<dbReference type="OrthoDB" id="5861190at2759"/>
<keyword evidence="4" id="KW-1185">Reference proteome</keyword>
<feature type="domain" description="Amidase" evidence="2">
    <location>
        <begin position="63"/>
        <end position="158"/>
    </location>
</feature>
<dbReference type="InterPro" id="IPR023631">
    <property type="entry name" value="Amidase_dom"/>
</dbReference>
<feature type="transmembrane region" description="Helical" evidence="1">
    <location>
        <begin position="6"/>
        <end position="26"/>
    </location>
</feature>
<reference evidence="4" key="2">
    <citation type="journal article" date="2016" name="Sci. Rep.">
        <title>Dictyocaulus viviparus genome, variome and transcriptome elucidate lungworm biology and support future intervention.</title>
        <authorList>
            <person name="McNulty S.N."/>
            <person name="Strube C."/>
            <person name="Rosa B.A."/>
            <person name="Martin J.C."/>
            <person name="Tyagi R."/>
            <person name="Choi Y.J."/>
            <person name="Wang Q."/>
            <person name="Hallsworth Pepin K."/>
            <person name="Zhang X."/>
            <person name="Ozersky P."/>
            <person name="Wilson R.K."/>
            <person name="Sternberg P.W."/>
            <person name="Gasser R.B."/>
            <person name="Mitreva M."/>
        </authorList>
    </citation>
    <scope>NUCLEOTIDE SEQUENCE [LARGE SCALE GENOMIC DNA]</scope>
    <source>
        <strain evidence="4">HannoverDv2000</strain>
    </source>
</reference>
<keyword evidence="1" id="KW-0812">Transmembrane</keyword>
<accession>A0A0D8Y129</accession>
<dbReference type="Proteomes" id="UP000053766">
    <property type="component" value="Unassembled WGS sequence"/>
</dbReference>
<sequence>MSIFWTIIFLISRVYFIFMTLLFHILNRFKRKQTVPSTNDKLLRISATEAVRLIASRKLTSKELVEAYIYRIEQVNDLINAVVVTLFDDAIDKAENIDQLIADYDDQKLIEMVKRRPLLGVPFTVKDALNVNGRIITCGIFSQRNVKCTSTAEVIEKLFF</sequence>
<dbReference type="InterPro" id="IPR036928">
    <property type="entry name" value="AS_sf"/>
</dbReference>
<dbReference type="EMBL" id="KN716202">
    <property type="protein sequence ID" value="KJH50573.1"/>
    <property type="molecule type" value="Genomic_DNA"/>
</dbReference>
<name>A0A0D8Y129_DICVI</name>
<dbReference type="STRING" id="29172.A0A0D8Y129"/>
<reference evidence="3 4" key="1">
    <citation type="submission" date="2013-11" db="EMBL/GenBank/DDBJ databases">
        <title>Draft genome of the bovine lungworm Dictyocaulus viviparus.</title>
        <authorList>
            <person name="Mitreva M."/>
        </authorList>
    </citation>
    <scope>NUCLEOTIDE SEQUENCE [LARGE SCALE GENOMIC DNA]</scope>
    <source>
        <strain evidence="3 4">HannoverDv2000</strain>
    </source>
</reference>
<organism evidence="3 4">
    <name type="scientific">Dictyocaulus viviparus</name>
    <name type="common">Bovine lungworm</name>
    <dbReference type="NCBI Taxonomy" id="29172"/>
    <lineage>
        <taxon>Eukaryota</taxon>
        <taxon>Metazoa</taxon>
        <taxon>Ecdysozoa</taxon>
        <taxon>Nematoda</taxon>
        <taxon>Chromadorea</taxon>
        <taxon>Rhabditida</taxon>
        <taxon>Rhabditina</taxon>
        <taxon>Rhabditomorpha</taxon>
        <taxon>Strongyloidea</taxon>
        <taxon>Metastrongylidae</taxon>
        <taxon>Dictyocaulus</taxon>
    </lineage>
</organism>
<evidence type="ECO:0000256" key="1">
    <source>
        <dbReference type="SAM" id="Phobius"/>
    </source>
</evidence>
<dbReference type="SUPFAM" id="SSF75304">
    <property type="entry name" value="Amidase signature (AS) enzymes"/>
    <property type="match status" value="1"/>
</dbReference>
<protein>
    <recommendedName>
        <fullName evidence="2">Amidase domain-containing protein</fullName>
    </recommendedName>
</protein>
<dbReference type="PANTHER" id="PTHR43372:SF4">
    <property type="entry name" value="FATTY-ACID AMIDE HYDROLASE 2"/>
    <property type="match status" value="1"/>
</dbReference>
<evidence type="ECO:0000259" key="2">
    <source>
        <dbReference type="Pfam" id="PF01425"/>
    </source>
</evidence>
<dbReference type="AlphaFoldDB" id="A0A0D8Y129"/>
<dbReference type="Pfam" id="PF01425">
    <property type="entry name" value="Amidase"/>
    <property type="match status" value="1"/>
</dbReference>
<dbReference type="InterPro" id="IPR052739">
    <property type="entry name" value="FAAH2"/>
</dbReference>
<keyword evidence="1" id="KW-1133">Transmembrane helix</keyword>